<name>A0A0B7NX66_9FUNG</name>
<gene>
    <name evidence="2" type="primary">PARPA_14060.1 scaffold 47526</name>
</gene>
<feature type="region of interest" description="Disordered" evidence="1">
    <location>
        <begin position="49"/>
        <end position="70"/>
    </location>
</feature>
<sequence>MDHNFKQLICQHHNSTRISNSLSHTTTSNYKPDINSSLFSRTITTYRSSNSRPVTEVSNRESVTTASSGNPGLLQLDVCHSQEGRGHSSRLQPQEIEPVLGGSTFQNGNNQGSLTINQTERLPCFNRFIRCFPTYRAPPGVKTLPPAQMEESSIPILYDSFWIGVKSLCVHQSLQAHIRALPISRLQDFRLLGRLDSGSKHKAIGPPTSPDSCNPSSTIRMDCESEEIGVNPHSITRTPRLLVEYSNNDSSPSSEEAPRHSSLYQTGVGQTISTISSCDTQSNNENTSSNICHLPSTSLHSASPVLQEPSGEIRSRLGQAPTAGPSKQARIDLVAPQPEEVEWPISPPINSLPDNIRRCQQHWLGVQSRNEACSWILDPGRSKSVDQLARIEGGSPCPTNVSRTSELNNSDSNRQHNKSIIYQQTGWNEVAIPFESSNRSMELVSSTEHYNSGTTHQRGSQYDCGYGVSSNIFQESMANTTVSLPTNQPTVGPLLDRSLRRPDDQIVTKVRVLASGSSSYPYGCVYLPMEEVGQAVHKSPMELNHSSIEQDHTRENFPGDSGGANMILFIN</sequence>
<dbReference type="PANTHER" id="PTHR33066">
    <property type="entry name" value="INTEGRASE_SAM-LIKE_N DOMAIN-CONTAINING PROTEIN"/>
    <property type="match status" value="1"/>
</dbReference>
<dbReference type="EMBL" id="LN734067">
    <property type="protein sequence ID" value="CEP19744.1"/>
    <property type="molecule type" value="Genomic_DNA"/>
</dbReference>
<evidence type="ECO:0000313" key="2">
    <source>
        <dbReference type="EMBL" id="CEP19744.1"/>
    </source>
</evidence>
<evidence type="ECO:0000313" key="3">
    <source>
        <dbReference type="Proteomes" id="UP000054107"/>
    </source>
</evidence>
<protein>
    <submittedName>
        <fullName evidence="2">Uncharacterized protein</fullName>
    </submittedName>
</protein>
<proteinExistence type="predicted"/>
<dbReference type="AlphaFoldDB" id="A0A0B7NX66"/>
<keyword evidence="3" id="KW-1185">Reference proteome</keyword>
<dbReference type="OrthoDB" id="2281581at2759"/>
<organism evidence="2 3">
    <name type="scientific">Parasitella parasitica</name>
    <dbReference type="NCBI Taxonomy" id="35722"/>
    <lineage>
        <taxon>Eukaryota</taxon>
        <taxon>Fungi</taxon>
        <taxon>Fungi incertae sedis</taxon>
        <taxon>Mucoromycota</taxon>
        <taxon>Mucoromycotina</taxon>
        <taxon>Mucoromycetes</taxon>
        <taxon>Mucorales</taxon>
        <taxon>Mucorineae</taxon>
        <taxon>Mucoraceae</taxon>
        <taxon>Parasitella</taxon>
    </lineage>
</organism>
<dbReference type="PANTHER" id="PTHR33066:SF2">
    <property type="entry name" value="FILAGGRIN-2-LIKE"/>
    <property type="match status" value="1"/>
</dbReference>
<feature type="region of interest" description="Disordered" evidence="1">
    <location>
        <begin position="392"/>
        <end position="415"/>
    </location>
</feature>
<reference evidence="2 3" key="1">
    <citation type="submission" date="2014-09" db="EMBL/GenBank/DDBJ databases">
        <authorList>
            <person name="Ellenberger Sabrina"/>
        </authorList>
    </citation>
    <scope>NUCLEOTIDE SEQUENCE [LARGE SCALE GENOMIC DNA]</scope>
    <source>
        <strain evidence="2 3">CBS 412.66</strain>
    </source>
</reference>
<evidence type="ECO:0000256" key="1">
    <source>
        <dbReference type="SAM" id="MobiDB-lite"/>
    </source>
</evidence>
<feature type="compositionally biased region" description="Polar residues" evidence="1">
    <location>
        <begin position="397"/>
        <end position="415"/>
    </location>
</feature>
<accession>A0A0B7NX66</accession>
<dbReference type="Proteomes" id="UP000054107">
    <property type="component" value="Unassembled WGS sequence"/>
</dbReference>